<dbReference type="GO" id="GO:0005783">
    <property type="term" value="C:endoplasmic reticulum"/>
    <property type="evidence" value="ECO:0007669"/>
    <property type="project" value="UniProtKB-SubCell"/>
</dbReference>
<evidence type="ECO:0000256" key="8">
    <source>
        <dbReference type="ARBA" id="ARBA00022499"/>
    </source>
</evidence>
<dbReference type="Pfam" id="PF07714">
    <property type="entry name" value="PK_Tyr_Ser-Thr"/>
    <property type="match status" value="1"/>
</dbReference>
<evidence type="ECO:0000256" key="12">
    <source>
        <dbReference type="ARBA" id="ARBA00022679"/>
    </source>
</evidence>
<evidence type="ECO:0000256" key="14">
    <source>
        <dbReference type="ARBA" id="ARBA00022741"/>
    </source>
</evidence>
<keyword evidence="9" id="KW-0723">Serine/threonine-protein kinase</keyword>
<evidence type="ECO:0000256" key="7">
    <source>
        <dbReference type="ARBA" id="ARBA00022490"/>
    </source>
</evidence>
<dbReference type="Proteomes" id="UP000694569">
    <property type="component" value="Unplaced"/>
</dbReference>
<evidence type="ECO:0000256" key="10">
    <source>
        <dbReference type="ARBA" id="ARBA00022553"/>
    </source>
</evidence>
<dbReference type="GO" id="GO:0005524">
    <property type="term" value="F:ATP binding"/>
    <property type="evidence" value="ECO:0007669"/>
    <property type="project" value="UniProtKB-KW"/>
</dbReference>
<reference evidence="29" key="2">
    <citation type="submission" date="2025-09" db="UniProtKB">
        <authorList>
            <consortium name="Ensembl"/>
        </authorList>
    </citation>
    <scope>IDENTIFICATION</scope>
</reference>
<evidence type="ECO:0000259" key="27">
    <source>
        <dbReference type="PROSITE" id="PS50011"/>
    </source>
</evidence>
<dbReference type="GO" id="GO:0070431">
    <property type="term" value="P:nucleotide-binding oligomerization domain containing 2 signaling pathway"/>
    <property type="evidence" value="ECO:0007669"/>
    <property type="project" value="UniProtKB-ARBA"/>
</dbReference>
<reference evidence="29" key="1">
    <citation type="submission" date="2025-08" db="UniProtKB">
        <authorList>
            <consortium name="Ensembl"/>
        </authorList>
    </citation>
    <scope>IDENTIFICATION</scope>
</reference>
<keyword evidence="30" id="KW-1185">Reference proteome</keyword>
<evidence type="ECO:0000256" key="24">
    <source>
        <dbReference type="ARBA" id="ARBA00071069"/>
    </source>
</evidence>
<dbReference type="SMART" id="SM00220">
    <property type="entry name" value="S_TKc"/>
    <property type="match status" value="1"/>
</dbReference>
<evidence type="ECO:0000256" key="5">
    <source>
        <dbReference type="ARBA" id="ARBA00012513"/>
    </source>
</evidence>
<dbReference type="GO" id="GO:0002250">
    <property type="term" value="P:adaptive immune response"/>
    <property type="evidence" value="ECO:0007669"/>
    <property type="project" value="UniProtKB-KW"/>
</dbReference>
<dbReference type="GO" id="GO:0071225">
    <property type="term" value="P:cellular response to muramyl dipeptide"/>
    <property type="evidence" value="ECO:0007669"/>
    <property type="project" value="UniProtKB-ARBA"/>
</dbReference>
<comment type="similarity">
    <text evidence="4">Belongs to the protein kinase superfamily. TKL Ser/Thr protein kinase family.</text>
</comment>
<keyword evidence="19" id="KW-0391">Immunity</keyword>
<keyword evidence="18" id="KW-0832">Ubl conjugation</keyword>
<feature type="domain" description="CARD" evidence="28">
    <location>
        <begin position="487"/>
        <end position="578"/>
    </location>
</feature>
<dbReference type="FunFam" id="1.10.510.10:FF:000288">
    <property type="entry name" value="Receptor-interacting serine/threonine-protein kinase 2"/>
    <property type="match status" value="1"/>
</dbReference>
<evidence type="ECO:0000256" key="23">
    <source>
        <dbReference type="ARBA" id="ARBA00048679"/>
    </source>
</evidence>
<keyword evidence="7" id="KW-0963">Cytoplasm</keyword>
<dbReference type="AlphaFoldDB" id="A0A8C5PU21"/>
<evidence type="ECO:0000256" key="26">
    <source>
        <dbReference type="SAM" id="MobiDB-lite"/>
    </source>
</evidence>
<dbReference type="InterPro" id="IPR051681">
    <property type="entry name" value="Ser/Thr_Kinases-Pseudokinases"/>
</dbReference>
<comment type="subcellular location">
    <subcellularLocation>
        <location evidence="1">Cell membrane</location>
        <topology evidence="1">Peripheral membrane protein</topology>
    </subcellularLocation>
    <subcellularLocation>
        <location evidence="3">Cytoplasm</location>
    </subcellularLocation>
    <subcellularLocation>
        <location evidence="2">Endoplasmic reticulum</location>
    </subcellularLocation>
</comment>
<dbReference type="InterPro" id="IPR011029">
    <property type="entry name" value="DEATH-like_dom_sf"/>
</dbReference>
<dbReference type="GeneTree" id="ENSGT00940000156113"/>
<dbReference type="SUPFAM" id="SSF56112">
    <property type="entry name" value="Protein kinase-like (PK-like)"/>
    <property type="match status" value="1"/>
</dbReference>
<evidence type="ECO:0000313" key="30">
    <source>
        <dbReference type="Proteomes" id="UP000694569"/>
    </source>
</evidence>
<dbReference type="InterPro" id="IPR011009">
    <property type="entry name" value="Kinase-like_dom_sf"/>
</dbReference>
<sequence>MVSLSPCSLGVGFSVFSTISRKKNTTLQIGLAQTWDLLQSIAHFSLAFTRMSSSGESRGSSSSSSSSAGGPLLSREENPNIIHPATISSSLECIPYDKLKAQTFINKGAYGTVHSAFHEDWRVQVAVKYFPAERHLVERERIKILKEAEILHKARFSYILPILGICNENAMLGIVTEYMTNGSLNQLLHDENPSLEIAWPLRFRILYEIALGVNFLHNMSPPLLHHDLKTQNILLDNEFHCKIADFGLSKWRMLSSSHSFSDQTSPAGTIVYMPPEEYEPSIKNRRGSVKHDMYSYAVIMWEVLTRKHPFEGATTPMQIMFTVAKGKRPDISEESLPLCVPHREVFVSLMQNGWATDPNERPAFLKCLLELEPVVTQYDDITILEGILQIKRVWRPLDYSARLVDPPHHCQVRTNVNRCLRSPASEVLPEKADNDLRSSNEDIYGGFRVTTTDFYAERSLFPGTSTSPFIDAEDLIDIRHSSPAQESSSLAHQWVQDKRTEIINQMTEACLNQCLDALISRKVILKEDYEQIKAQPTRCSKVRQLIDTSDIQGDTFSRILVEKLRENRQNDLMPFPEF</sequence>
<evidence type="ECO:0000259" key="28">
    <source>
        <dbReference type="PROSITE" id="PS50209"/>
    </source>
</evidence>
<evidence type="ECO:0000256" key="15">
    <source>
        <dbReference type="ARBA" id="ARBA00022777"/>
    </source>
</evidence>
<dbReference type="SUPFAM" id="SSF47986">
    <property type="entry name" value="DEATH domain"/>
    <property type="match status" value="1"/>
</dbReference>
<evidence type="ECO:0000256" key="11">
    <source>
        <dbReference type="ARBA" id="ARBA00022588"/>
    </source>
</evidence>
<keyword evidence="17" id="KW-0067">ATP-binding</keyword>
<dbReference type="GO" id="GO:0042981">
    <property type="term" value="P:regulation of apoptotic process"/>
    <property type="evidence" value="ECO:0007669"/>
    <property type="project" value="InterPro"/>
</dbReference>
<dbReference type="PROSITE" id="PS50011">
    <property type="entry name" value="PROTEIN_KINASE_DOM"/>
    <property type="match status" value="1"/>
</dbReference>
<evidence type="ECO:0000256" key="25">
    <source>
        <dbReference type="ARBA" id="ARBA00075761"/>
    </source>
</evidence>
<dbReference type="InterPro" id="IPR001315">
    <property type="entry name" value="CARD"/>
</dbReference>
<evidence type="ECO:0000256" key="16">
    <source>
        <dbReference type="ARBA" id="ARBA00022824"/>
    </source>
</evidence>
<keyword evidence="12" id="KW-0808">Transferase</keyword>
<name>A0A8C5PU21_9ANUR</name>
<dbReference type="Pfam" id="PF00619">
    <property type="entry name" value="CARD"/>
    <property type="match status" value="1"/>
</dbReference>
<keyword evidence="11" id="KW-0399">Innate immunity</keyword>
<evidence type="ECO:0000256" key="21">
    <source>
        <dbReference type="ARBA" id="ARBA00023136"/>
    </source>
</evidence>
<organism evidence="29 30">
    <name type="scientific">Leptobrachium leishanense</name>
    <name type="common">Leishan spiny toad</name>
    <dbReference type="NCBI Taxonomy" id="445787"/>
    <lineage>
        <taxon>Eukaryota</taxon>
        <taxon>Metazoa</taxon>
        <taxon>Chordata</taxon>
        <taxon>Craniata</taxon>
        <taxon>Vertebrata</taxon>
        <taxon>Euteleostomi</taxon>
        <taxon>Amphibia</taxon>
        <taxon>Batrachia</taxon>
        <taxon>Anura</taxon>
        <taxon>Pelobatoidea</taxon>
        <taxon>Megophryidae</taxon>
        <taxon>Leptobrachium</taxon>
    </lineage>
</organism>
<dbReference type="FunFam" id="1.10.533.10:FF:000037">
    <property type="entry name" value="Receptor-interacting serine/threonine-protein kinase 2"/>
    <property type="match status" value="1"/>
</dbReference>
<feature type="domain" description="Protein kinase" evidence="27">
    <location>
        <begin position="99"/>
        <end position="375"/>
    </location>
</feature>
<evidence type="ECO:0000256" key="20">
    <source>
        <dbReference type="ARBA" id="ARBA00023130"/>
    </source>
</evidence>
<keyword evidence="20" id="KW-1064">Adaptive immunity</keyword>
<dbReference type="Gene3D" id="1.10.533.10">
    <property type="entry name" value="Death Domain, Fas"/>
    <property type="match status" value="1"/>
</dbReference>
<keyword evidence="21" id="KW-0472">Membrane</keyword>
<dbReference type="PANTHER" id="PTHR44329">
    <property type="entry name" value="SERINE/THREONINE-PROTEIN KINASE TNNI3K-RELATED"/>
    <property type="match status" value="1"/>
</dbReference>
<dbReference type="PROSITE" id="PS00108">
    <property type="entry name" value="PROTEIN_KINASE_ST"/>
    <property type="match status" value="1"/>
</dbReference>
<evidence type="ECO:0000256" key="18">
    <source>
        <dbReference type="ARBA" id="ARBA00022843"/>
    </source>
</evidence>
<proteinExistence type="inferred from homology"/>
<dbReference type="GO" id="GO:0005829">
    <property type="term" value="C:cytosol"/>
    <property type="evidence" value="ECO:0007669"/>
    <property type="project" value="UniProtKB-ARBA"/>
</dbReference>
<evidence type="ECO:0000256" key="1">
    <source>
        <dbReference type="ARBA" id="ARBA00004202"/>
    </source>
</evidence>
<dbReference type="InterPro" id="IPR008271">
    <property type="entry name" value="Ser/Thr_kinase_AS"/>
</dbReference>
<comment type="catalytic activity">
    <reaction evidence="23">
        <text>L-seryl-[protein] + ATP = O-phospho-L-seryl-[protein] + ADP + H(+)</text>
        <dbReference type="Rhea" id="RHEA:17989"/>
        <dbReference type="Rhea" id="RHEA-COMP:9863"/>
        <dbReference type="Rhea" id="RHEA-COMP:11604"/>
        <dbReference type="ChEBI" id="CHEBI:15378"/>
        <dbReference type="ChEBI" id="CHEBI:29999"/>
        <dbReference type="ChEBI" id="CHEBI:30616"/>
        <dbReference type="ChEBI" id="CHEBI:83421"/>
        <dbReference type="ChEBI" id="CHEBI:456216"/>
        <dbReference type="EC" id="2.7.11.1"/>
    </reaction>
</comment>
<dbReference type="PROSITE" id="PS50209">
    <property type="entry name" value="CARD"/>
    <property type="match status" value="1"/>
</dbReference>
<dbReference type="Gene3D" id="1.10.510.10">
    <property type="entry name" value="Transferase(Phosphotransferase) domain 1"/>
    <property type="match status" value="1"/>
</dbReference>
<evidence type="ECO:0000256" key="13">
    <source>
        <dbReference type="ARBA" id="ARBA00022703"/>
    </source>
</evidence>
<dbReference type="GO" id="GO:0042742">
    <property type="term" value="P:defense response to bacterium"/>
    <property type="evidence" value="ECO:0007669"/>
    <property type="project" value="UniProtKB-ARBA"/>
</dbReference>
<keyword evidence="14" id="KW-0547">Nucleotide-binding</keyword>
<dbReference type="GO" id="GO:0140895">
    <property type="term" value="P:cell surface toll-like receptor signaling pathway"/>
    <property type="evidence" value="ECO:0007669"/>
    <property type="project" value="UniProtKB-ARBA"/>
</dbReference>
<keyword evidence="6" id="KW-1003">Cell membrane</keyword>
<dbReference type="GO" id="GO:0045087">
    <property type="term" value="P:innate immune response"/>
    <property type="evidence" value="ECO:0007669"/>
    <property type="project" value="UniProtKB-KW"/>
</dbReference>
<dbReference type="GO" id="GO:0070427">
    <property type="term" value="P:nucleotide-binding oligomerization domain containing 1 signaling pathway"/>
    <property type="evidence" value="ECO:0007669"/>
    <property type="project" value="UniProtKB-ARBA"/>
</dbReference>
<dbReference type="EC" id="2.7.11.1" evidence="5"/>
<protein>
    <recommendedName>
        <fullName evidence="24">Receptor-interacting serine/threonine-protein kinase 2</fullName>
        <ecNumber evidence="5">2.7.11.1</ecNumber>
    </recommendedName>
    <alternativeName>
        <fullName evidence="25">Tyrosine-protein kinase RIPK2</fullName>
    </alternativeName>
</protein>
<feature type="region of interest" description="Disordered" evidence="26">
    <location>
        <begin position="54"/>
        <end position="73"/>
    </location>
</feature>
<evidence type="ECO:0000256" key="2">
    <source>
        <dbReference type="ARBA" id="ARBA00004240"/>
    </source>
</evidence>
<dbReference type="GO" id="GO:0080090">
    <property type="term" value="P:regulation of primary metabolic process"/>
    <property type="evidence" value="ECO:0007669"/>
    <property type="project" value="UniProtKB-ARBA"/>
</dbReference>
<dbReference type="GO" id="GO:0001819">
    <property type="term" value="P:positive regulation of cytokine production"/>
    <property type="evidence" value="ECO:0007669"/>
    <property type="project" value="UniProtKB-ARBA"/>
</dbReference>
<dbReference type="Ensembl" id="ENSLLET00000029046.1">
    <property type="protein sequence ID" value="ENSLLEP00000027954.1"/>
    <property type="gene ID" value="ENSLLEG00000017749.1"/>
</dbReference>
<keyword evidence="8" id="KW-1017">Isopeptide bond</keyword>
<accession>A0A8C5PU21</accession>
<dbReference type="OrthoDB" id="339325at2759"/>
<dbReference type="InterPro" id="IPR000719">
    <property type="entry name" value="Prot_kinase_dom"/>
</dbReference>
<evidence type="ECO:0000256" key="9">
    <source>
        <dbReference type="ARBA" id="ARBA00022527"/>
    </source>
</evidence>
<dbReference type="GO" id="GO:0043123">
    <property type="term" value="P:positive regulation of canonical NF-kappaB signal transduction"/>
    <property type="evidence" value="ECO:0007669"/>
    <property type="project" value="UniProtKB-ARBA"/>
</dbReference>
<dbReference type="PANTHER" id="PTHR44329:SF9">
    <property type="entry name" value="RECEPTOR-INTERACTING SERINE_THREONINE-PROTEIN KINASE 2"/>
    <property type="match status" value="1"/>
</dbReference>
<evidence type="ECO:0000256" key="22">
    <source>
        <dbReference type="ARBA" id="ARBA00047899"/>
    </source>
</evidence>
<keyword evidence="13" id="KW-0053">Apoptosis</keyword>
<dbReference type="GO" id="GO:0005886">
    <property type="term" value="C:plasma membrane"/>
    <property type="evidence" value="ECO:0007669"/>
    <property type="project" value="UniProtKB-SubCell"/>
</dbReference>
<evidence type="ECO:0000256" key="17">
    <source>
        <dbReference type="ARBA" id="ARBA00022840"/>
    </source>
</evidence>
<evidence type="ECO:0000256" key="6">
    <source>
        <dbReference type="ARBA" id="ARBA00022475"/>
    </source>
</evidence>
<dbReference type="GO" id="GO:0004706">
    <property type="term" value="F:JUN kinase kinase kinase activity"/>
    <property type="evidence" value="ECO:0007669"/>
    <property type="project" value="TreeGrafter"/>
</dbReference>
<keyword evidence="10" id="KW-0597">Phosphoprotein</keyword>
<dbReference type="InterPro" id="IPR001245">
    <property type="entry name" value="Ser-Thr/Tyr_kinase_cat_dom"/>
</dbReference>
<gene>
    <name evidence="29" type="primary">RIPK2</name>
</gene>
<evidence type="ECO:0000256" key="19">
    <source>
        <dbReference type="ARBA" id="ARBA00022859"/>
    </source>
</evidence>
<evidence type="ECO:0000256" key="3">
    <source>
        <dbReference type="ARBA" id="ARBA00004496"/>
    </source>
</evidence>
<comment type="catalytic activity">
    <reaction evidence="22">
        <text>L-threonyl-[protein] + ATP = O-phospho-L-threonyl-[protein] + ADP + H(+)</text>
        <dbReference type="Rhea" id="RHEA:46608"/>
        <dbReference type="Rhea" id="RHEA-COMP:11060"/>
        <dbReference type="Rhea" id="RHEA-COMP:11605"/>
        <dbReference type="ChEBI" id="CHEBI:15378"/>
        <dbReference type="ChEBI" id="CHEBI:30013"/>
        <dbReference type="ChEBI" id="CHEBI:30616"/>
        <dbReference type="ChEBI" id="CHEBI:61977"/>
        <dbReference type="ChEBI" id="CHEBI:456216"/>
        <dbReference type="EC" id="2.7.11.1"/>
    </reaction>
</comment>
<evidence type="ECO:0000313" key="29">
    <source>
        <dbReference type="Ensembl" id="ENSLLEP00000027954.1"/>
    </source>
</evidence>
<evidence type="ECO:0000256" key="4">
    <source>
        <dbReference type="ARBA" id="ARBA00005843"/>
    </source>
</evidence>
<dbReference type="GO" id="GO:0006915">
    <property type="term" value="P:apoptotic process"/>
    <property type="evidence" value="ECO:0007669"/>
    <property type="project" value="UniProtKB-KW"/>
</dbReference>
<keyword evidence="16" id="KW-0256">Endoplasmic reticulum</keyword>
<feature type="compositionally biased region" description="Low complexity" evidence="26">
    <location>
        <begin position="54"/>
        <end position="70"/>
    </location>
</feature>
<keyword evidence="15" id="KW-0418">Kinase</keyword>